<gene>
    <name evidence="2" type="ORF">H9848_04715</name>
</gene>
<feature type="region of interest" description="Disordered" evidence="1">
    <location>
        <begin position="18"/>
        <end position="106"/>
    </location>
</feature>
<evidence type="ECO:0000313" key="3">
    <source>
        <dbReference type="Proteomes" id="UP000823847"/>
    </source>
</evidence>
<name>A0A9D1XTS1_9BACT</name>
<accession>A0A9D1XTS1</accession>
<reference evidence="2" key="2">
    <citation type="submission" date="2021-04" db="EMBL/GenBank/DDBJ databases">
        <authorList>
            <person name="Gilroy R."/>
        </authorList>
    </citation>
    <scope>NUCLEOTIDE SEQUENCE</scope>
    <source>
        <strain evidence="2">ChiHecec2B26-12326</strain>
    </source>
</reference>
<dbReference type="Proteomes" id="UP000823847">
    <property type="component" value="Unassembled WGS sequence"/>
</dbReference>
<evidence type="ECO:0000313" key="2">
    <source>
        <dbReference type="EMBL" id="HIX85894.1"/>
    </source>
</evidence>
<comment type="caution">
    <text evidence="2">The sequence shown here is derived from an EMBL/GenBank/DDBJ whole genome shotgun (WGS) entry which is preliminary data.</text>
</comment>
<sequence>MEHSLPEEWIYLRAGKTRRGSRERFPEWENPPRLAGAFPGMGKPAAARGNVSRNGKARRGSRERFPEWESPPRLAGAFPGMGKPAAACGNVSRNGKTRRGLRERFPGPEGFVFCNE</sequence>
<proteinExistence type="predicted"/>
<reference evidence="2" key="1">
    <citation type="journal article" date="2021" name="PeerJ">
        <title>Extensive microbial diversity within the chicken gut microbiome revealed by metagenomics and culture.</title>
        <authorList>
            <person name="Gilroy R."/>
            <person name="Ravi A."/>
            <person name="Getino M."/>
            <person name="Pursley I."/>
            <person name="Horton D.L."/>
            <person name="Alikhan N.F."/>
            <person name="Baker D."/>
            <person name="Gharbi K."/>
            <person name="Hall N."/>
            <person name="Watson M."/>
            <person name="Adriaenssens E.M."/>
            <person name="Foster-Nyarko E."/>
            <person name="Jarju S."/>
            <person name="Secka A."/>
            <person name="Antonio M."/>
            <person name="Oren A."/>
            <person name="Chaudhuri R.R."/>
            <person name="La Ragione R."/>
            <person name="Hildebrand F."/>
            <person name="Pallen M.J."/>
        </authorList>
    </citation>
    <scope>NUCLEOTIDE SEQUENCE</scope>
    <source>
        <strain evidence="2">ChiHecec2B26-12326</strain>
    </source>
</reference>
<organism evidence="2 3">
    <name type="scientific">Candidatus Parabacteroides intestinigallinarum</name>
    <dbReference type="NCBI Taxonomy" id="2838722"/>
    <lineage>
        <taxon>Bacteria</taxon>
        <taxon>Pseudomonadati</taxon>
        <taxon>Bacteroidota</taxon>
        <taxon>Bacteroidia</taxon>
        <taxon>Bacteroidales</taxon>
        <taxon>Tannerellaceae</taxon>
        <taxon>Parabacteroides</taxon>
    </lineage>
</organism>
<evidence type="ECO:0000256" key="1">
    <source>
        <dbReference type="SAM" id="MobiDB-lite"/>
    </source>
</evidence>
<protein>
    <submittedName>
        <fullName evidence="2">Uncharacterized protein</fullName>
    </submittedName>
</protein>
<dbReference type="EMBL" id="DXEN01000031">
    <property type="protein sequence ID" value="HIX85894.1"/>
    <property type="molecule type" value="Genomic_DNA"/>
</dbReference>
<dbReference type="AlphaFoldDB" id="A0A9D1XTS1"/>